<dbReference type="PROSITE" id="PS50975">
    <property type="entry name" value="ATP_GRASP"/>
    <property type="match status" value="1"/>
</dbReference>
<accession>A0A4Q7URN1</accession>
<proteinExistence type="predicted"/>
<dbReference type="InterPro" id="IPR011764">
    <property type="entry name" value="Biotin_carboxylation_dom"/>
</dbReference>
<evidence type="ECO:0000256" key="1">
    <source>
        <dbReference type="ARBA" id="ARBA00001953"/>
    </source>
</evidence>
<feature type="domain" description="Biotin carboxylation" evidence="10">
    <location>
        <begin position="6"/>
        <end position="451"/>
    </location>
</feature>
<feature type="region of interest" description="Disordered" evidence="7">
    <location>
        <begin position="539"/>
        <end position="574"/>
    </location>
</feature>
<evidence type="ECO:0000259" key="10">
    <source>
        <dbReference type="PROSITE" id="PS50979"/>
    </source>
</evidence>
<dbReference type="InterPro" id="IPR005481">
    <property type="entry name" value="BC-like_N"/>
</dbReference>
<evidence type="ECO:0000256" key="5">
    <source>
        <dbReference type="ARBA" id="ARBA00023267"/>
    </source>
</evidence>
<dbReference type="InterPro" id="IPR016185">
    <property type="entry name" value="PreATP-grasp_dom_sf"/>
</dbReference>
<dbReference type="InterPro" id="IPR000089">
    <property type="entry name" value="Biotin_lipoyl"/>
</dbReference>
<dbReference type="PROSITE" id="PS00188">
    <property type="entry name" value="BIOTIN"/>
    <property type="match status" value="1"/>
</dbReference>
<dbReference type="AlphaFoldDB" id="A0A4Q7URN1"/>
<dbReference type="GO" id="GO:0016874">
    <property type="term" value="F:ligase activity"/>
    <property type="evidence" value="ECO:0007669"/>
    <property type="project" value="UniProtKB-KW"/>
</dbReference>
<keyword evidence="4 6" id="KW-0067">ATP-binding</keyword>
<keyword evidence="12" id="KW-1185">Reference proteome</keyword>
<dbReference type="PROSITE" id="PS50968">
    <property type="entry name" value="BIOTINYL_LIPOYL"/>
    <property type="match status" value="1"/>
</dbReference>
<dbReference type="InterPro" id="IPR011054">
    <property type="entry name" value="Rudment_hybrid_motif"/>
</dbReference>
<feature type="domain" description="ATP-grasp" evidence="9">
    <location>
        <begin position="125"/>
        <end position="322"/>
    </location>
</feature>
<dbReference type="InterPro" id="IPR001882">
    <property type="entry name" value="Biotin_BS"/>
</dbReference>
<dbReference type="SUPFAM" id="SSF56059">
    <property type="entry name" value="Glutathione synthetase ATP-binding domain-like"/>
    <property type="match status" value="1"/>
</dbReference>
<dbReference type="PANTHER" id="PTHR18866">
    <property type="entry name" value="CARBOXYLASE:PYRUVATE/ACETYL-COA/PROPIONYL-COA CARBOXYLASE"/>
    <property type="match status" value="1"/>
</dbReference>
<comment type="caution">
    <text evidence="11">The sequence shown here is derived from an EMBL/GenBank/DDBJ whole genome shotgun (WGS) entry which is preliminary data.</text>
</comment>
<evidence type="ECO:0000259" key="9">
    <source>
        <dbReference type="PROSITE" id="PS50975"/>
    </source>
</evidence>
<sequence>MADRLGIRTVLVANRGEIAVRIVRACRELGLRAVAVYSDADADALHVRLADDAHRIGPAPARQSYLDIDALLDAAKTAGADAVHPGYGLLSEDAGFAAAVVAAGMAFVGPSPEVIARMGDKVAARAVAVACDVPVPPGTGALDVDDRDGVIASAEEIGWPLVVKASFGGGGRGMRVVQGLDGLDDALAAAGREAAAAFGRSEVHLERYLERPRHVEVQVLGDTHGTVLALGDRDCSVQRRHQKLIEEAPAPDLSPDLRAAITDAALRIARDVGYTGAGTVEFLVADDAHYFLEMNTRLQVEHGVTELVTGVDLVAEQLRIADGRALTLTPGDVTVRGHAIEARIAAEDPALSFRPSPGRIGTLTLPTGPGLRVDTGLESGGSVAAEYDSMFAKVLAHGPDRDTARRRLSAALGELRVDGIATTAPYLRAVLDQDTFTTATHDTGSVEREWDPATLLANANDTTATTAAGAGPGATAGAPSGARSGAMPGHPATNGSGPAAAPGPGASNGAATGADGDIPARRVRIATDRGPVEIEVYGRPIPAGRQAGTSTRRSRTDDDRAAATAGGPGGPPTAPMDATVIAVRVEPGQEIAAGDVVVVLEAMKMEMEIRSEIAGTVRAVPVTPGASVPAGTVLVEVVTR</sequence>
<organism evidence="11 12">
    <name type="scientific">Pseudonocardia sediminis</name>
    <dbReference type="NCBI Taxonomy" id="1397368"/>
    <lineage>
        <taxon>Bacteria</taxon>
        <taxon>Bacillati</taxon>
        <taxon>Actinomycetota</taxon>
        <taxon>Actinomycetes</taxon>
        <taxon>Pseudonocardiales</taxon>
        <taxon>Pseudonocardiaceae</taxon>
        <taxon>Pseudonocardia</taxon>
    </lineage>
</organism>
<dbReference type="InterPro" id="IPR011053">
    <property type="entry name" value="Single_hybrid_motif"/>
</dbReference>
<dbReference type="RefSeq" id="WP_242622940.1">
    <property type="nucleotide sequence ID" value="NZ_SHKL01000001.1"/>
</dbReference>
<dbReference type="Pfam" id="PF02785">
    <property type="entry name" value="Biotin_carb_C"/>
    <property type="match status" value="1"/>
</dbReference>
<feature type="domain" description="Lipoyl-binding" evidence="8">
    <location>
        <begin position="562"/>
        <end position="638"/>
    </location>
</feature>
<reference evidence="11 12" key="1">
    <citation type="submission" date="2019-02" db="EMBL/GenBank/DDBJ databases">
        <title>Sequencing the genomes of 1000 actinobacteria strains.</title>
        <authorList>
            <person name="Klenk H.-P."/>
        </authorList>
    </citation>
    <scope>NUCLEOTIDE SEQUENCE [LARGE SCALE GENOMIC DNA]</scope>
    <source>
        <strain evidence="11 12">DSM 45779</strain>
    </source>
</reference>
<evidence type="ECO:0000256" key="3">
    <source>
        <dbReference type="ARBA" id="ARBA00022741"/>
    </source>
</evidence>
<dbReference type="Pfam" id="PF00364">
    <property type="entry name" value="Biotin_lipoyl"/>
    <property type="match status" value="1"/>
</dbReference>
<dbReference type="CDD" id="cd06850">
    <property type="entry name" value="biotinyl_domain"/>
    <property type="match status" value="1"/>
</dbReference>
<dbReference type="Gene3D" id="3.30.470.20">
    <property type="entry name" value="ATP-grasp fold, B domain"/>
    <property type="match status" value="1"/>
</dbReference>
<evidence type="ECO:0000256" key="2">
    <source>
        <dbReference type="ARBA" id="ARBA00022598"/>
    </source>
</evidence>
<dbReference type="PROSITE" id="PS00867">
    <property type="entry name" value="CPSASE_2"/>
    <property type="match status" value="1"/>
</dbReference>
<dbReference type="PANTHER" id="PTHR18866:SF126">
    <property type="entry name" value="BIOTIN CARBOXYLASE"/>
    <property type="match status" value="1"/>
</dbReference>
<protein>
    <submittedName>
        <fullName evidence="11">Acetyl-CoA/propionyl-CoA carboxylase biotin carboxyl carrier protein</fullName>
    </submittedName>
</protein>
<evidence type="ECO:0000313" key="11">
    <source>
        <dbReference type="EMBL" id="RZT84507.1"/>
    </source>
</evidence>
<dbReference type="Proteomes" id="UP000291591">
    <property type="component" value="Unassembled WGS sequence"/>
</dbReference>
<evidence type="ECO:0000256" key="4">
    <source>
        <dbReference type="ARBA" id="ARBA00022840"/>
    </source>
</evidence>
<gene>
    <name evidence="11" type="ORF">EV383_1350</name>
</gene>
<dbReference type="Pfam" id="PF02786">
    <property type="entry name" value="CPSase_L_D2"/>
    <property type="match status" value="1"/>
</dbReference>
<dbReference type="GO" id="GO:0046872">
    <property type="term" value="F:metal ion binding"/>
    <property type="evidence" value="ECO:0007669"/>
    <property type="project" value="InterPro"/>
</dbReference>
<dbReference type="EMBL" id="SHKL01000001">
    <property type="protein sequence ID" value="RZT84507.1"/>
    <property type="molecule type" value="Genomic_DNA"/>
</dbReference>
<dbReference type="SUPFAM" id="SSF52440">
    <property type="entry name" value="PreATP-grasp domain"/>
    <property type="match status" value="1"/>
</dbReference>
<feature type="compositionally biased region" description="Low complexity" evidence="7">
    <location>
        <begin position="464"/>
        <end position="514"/>
    </location>
</feature>
<keyword evidence="2" id="KW-0436">Ligase</keyword>
<dbReference type="PROSITE" id="PS50979">
    <property type="entry name" value="BC"/>
    <property type="match status" value="1"/>
</dbReference>
<dbReference type="InterPro" id="IPR050856">
    <property type="entry name" value="Biotin_carboxylase_complex"/>
</dbReference>
<dbReference type="FunFam" id="3.40.50.20:FF:000010">
    <property type="entry name" value="Propionyl-CoA carboxylase subunit alpha"/>
    <property type="match status" value="1"/>
</dbReference>
<dbReference type="InterPro" id="IPR011761">
    <property type="entry name" value="ATP-grasp"/>
</dbReference>
<feature type="region of interest" description="Disordered" evidence="7">
    <location>
        <begin position="464"/>
        <end position="519"/>
    </location>
</feature>
<evidence type="ECO:0000256" key="7">
    <source>
        <dbReference type="SAM" id="MobiDB-lite"/>
    </source>
</evidence>
<dbReference type="Gene3D" id="2.40.50.100">
    <property type="match status" value="1"/>
</dbReference>
<evidence type="ECO:0000256" key="6">
    <source>
        <dbReference type="PROSITE-ProRule" id="PRU00409"/>
    </source>
</evidence>
<dbReference type="SUPFAM" id="SSF51230">
    <property type="entry name" value="Single hybrid motif"/>
    <property type="match status" value="1"/>
</dbReference>
<keyword evidence="5" id="KW-0092">Biotin</keyword>
<dbReference type="GO" id="GO:0005524">
    <property type="term" value="F:ATP binding"/>
    <property type="evidence" value="ECO:0007669"/>
    <property type="project" value="UniProtKB-UniRule"/>
</dbReference>
<evidence type="ECO:0000313" key="12">
    <source>
        <dbReference type="Proteomes" id="UP000291591"/>
    </source>
</evidence>
<evidence type="ECO:0000259" key="8">
    <source>
        <dbReference type="PROSITE" id="PS50968"/>
    </source>
</evidence>
<dbReference type="InterPro" id="IPR005479">
    <property type="entry name" value="CPAse_ATP-bd"/>
</dbReference>
<dbReference type="Pfam" id="PF00289">
    <property type="entry name" value="Biotin_carb_N"/>
    <property type="match status" value="1"/>
</dbReference>
<dbReference type="SMART" id="SM00878">
    <property type="entry name" value="Biotin_carb_C"/>
    <property type="match status" value="1"/>
</dbReference>
<dbReference type="SUPFAM" id="SSF51246">
    <property type="entry name" value="Rudiment single hybrid motif"/>
    <property type="match status" value="1"/>
</dbReference>
<comment type="cofactor">
    <cofactor evidence="1">
        <name>biotin</name>
        <dbReference type="ChEBI" id="CHEBI:57586"/>
    </cofactor>
</comment>
<dbReference type="InterPro" id="IPR005482">
    <property type="entry name" value="Biotin_COase_C"/>
</dbReference>
<name>A0A4Q7URN1_PSEST</name>
<keyword evidence="3 6" id="KW-0547">Nucleotide-binding</keyword>